<dbReference type="GO" id="GO:0046872">
    <property type="term" value="F:metal ion binding"/>
    <property type="evidence" value="ECO:0007669"/>
    <property type="project" value="UniProtKB-KW"/>
</dbReference>
<comment type="caution">
    <text evidence="6">The sequence shown here is derived from an EMBL/GenBank/DDBJ whole genome shotgun (WGS) entry which is preliminary data.</text>
</comment>
<dbReference type="InterPro" id="IPR016131">
    <property type="entry name" value="Haemerythrin_Fe_BS"/>
</dbReference>
<dbReference type="AlphaFoldDB" id="A0A2H0LS71"/>
<dbReference type="SUPFAM" id="SSF47188">
    <property type="entry name" value="Hemerythrin-like"/>
    <property type="match status" value="1"/>
</dbReference>
<dbReference type="Pfam" id="PF01814">
    <property type="entry name" value="Hemerythrin"/>
    <property type="match status" value="1"/>
</dbReference>
<evidence type="ECO:0000256" key="4">
    <source>
        <dbReference type="ARBA" id="ARBA00023004"/>
    </source>
</evidence>
<dbReference type="Gene3D" id="1.20.120.50">
    <property type="entry name" value="Hemerythrin-like"/>
    <property type="match status" value="1"/>
</dbReference>
<dbReference type="InterPro" id="IPR012312">
    <property type="entry name" value="Hemerythrin-like"/>
</dbReference>
<organism evidence="6 7">
    <name type="scientific">Candidatus Abzuiibacterium crystallinum</name>
    <dbReference type="NCBI Taxonomy" id="1974748"/>
    <lineage>
        <taxon>Bacteria</taxon>
        <taxon>Pseudomonadati</taxon>
        <taxon>Candidatus Omnitrophota</taxon>
        <taxon>Candidatus Abzuiibacterium</taxon>
    </lineage>
</organism>
<dbReference type="NCBIfam" id="NF033749">
    <property type="entry name" value="bact_hemeryth"/>
    <property type="match status" value="1"/>
</dbReference>
<dbReference type="PROSITE" id="PS00550">
    <property type="entry name" value="HEMERYTHRINS"/>
    <property type="match status" value="1"/>
</dbReference>
<evidence type="ECO:0000313" key="6">
    <source>
        <dbReference type="EMBL" id="PIQ86524.1"/>
    </source>
</evidence>
<dbReference type="InterPro" id="IPR035938">
    <property type="entry name" value="Hemerythrin-like_sf"/>
</dbReference>
<dbReference type="NCBIfam" id="TIGR02481">
    <property type="entry name" value="hemeryth_dom"/>
    <property type="match status" value="1"/>
</dbReference>
<dbReference type="GO" id="GO:0005344">
    <property type="term" value="F:oxygen carrier activity"/>
    <property type="evidence" value="ECO:0007669"/>
    <property type="project" value="UniProtKB-KW"/>
</dbReference>
<reference evidence="6 7" key="1">
    <citation type="submission" date="2017-09" db="EMBL/GenBank/DDBJ databases">
        <title>Depth-based differentiation of microbial function through sediment-hosted aquifers and enrichment of novel symbionts in the deep terrestrial subsurface.</title>
        <authorList>
            <person name="Probst A.J."/>
            <person name="Ladd B."/>
            <person name="Jarett J.K."/>
            <person name="Geller-Mcgrath D.E."/>
            <person name="Sieber C.M."/>
            <person name="Emerson J.B."/>
            <person name="Anantharaman K."/>
            <person name="Thomas B.C."/>
            <person name="Malmstrom R."/>
            <person name="Stieglmeier M."/>
            <person name="Klingl A."/>
            <person name="Woyke T."/>
            <person name="Ryan C.M."/>
            <person name="Banfield J.F."/>
        </authorList>
    </citation>
    <scope>NUCLEOTIDE SEQUENCE [LARGE SCALE GENOMIC DNA]</scope>
    <source>
        <strain evidence="6">CG11_big_fil_rev_8_21_14_0_20_45_26</strain>
    </source>
</reference>
<protein>
    <submittedName>
        <fullName evidence="6">Hemerythrin</fullName>
    </submittedName>
</protein>
<name>A0A2H0LS71_9BACT</name>
<dbReference type="InterPro" id="IPR050669">
    <property type="entry name" value="Hemerythrin"/>
</dbReference>
<keyword evidence="2" id="KW-0561">Oxygen transport</keyword>
<dbReference type="Proteomes" id="UP000230859">
    <property type="component" value="Unassembled WGS sequence"/>
</dbReference>
<dbReference type="CDD" id="cd12107">
    <property type="entry name" value="Hemerythrin"/>
    <property type="match status" value="1"/>
</dbReference>
<dbReference type="PANTHER" id="PTHR37164:SF1">
    <property type="entry name" value="BACTERIOHEMERYTHRIN"/>
    <property type="match status" value="1"/>
</dbReference>
<proteinExistence type="inferred from homology"/>
<sequence length="143" mass="16736">MGTEKPAGKFIEWTVQYSVGNQTIDDQHKQLFAITNRMFEGLKGGETKATLFKTFEDLIEYTRYHFTTEEKYMGSSGFPDIEEHKAEHRKLLAELLQLRDKFEKSAEIVEIDLLEFLLHWISNHILGHDLRYVPFIKKGQNAE</sequence>
<dbReference type="PANTHER" id="PTHR37164">
    <property type="entry name" value="BACTERIOHEMERYTHRIN"/>
    <property type="match status" value="1"/>
</dbReference>
<evidence type="ECO:0000256" key="1">
    <source>
        <dbReference type="ARBA" id="ARBA00010587"/>
    </source>
</evidence>
<dbReference type="EMBL" id="PCVY01000041">
    <property type="protein sequence ID" value="PIQ86524.1"/>
    <property type="molecule type" value="Genomic_DNA"/>
</dbReference>
<evidence type="ECO:0000259" key="5">
    <source>
        <dbReference type="Pfam" id="PF01814"/>
    </source>
</evidence>
<comment type="similarity">
    <text evidence="1">Belongs to the hemerythrin family.</text>
</comment>
<evidence type="ECO:0000313" key="7">
    <source>
        <dbReference type="Proteomes" id="UP000230859"/>
    </source>
</evidence>
<keyword evidence="2" id="KW-0813">Transport</keyword>
<evidence type="ECO:0000256" key="3">
    <source>
        <dbReference type="ARBA" id="ARBA00022723"/>
    </source>
</evidence>
<feature type="domain" description="Hemerythrin-like" evidence="5">
    <location>
        <begin position="21"/>
        <end position="135"/>
    </location>
</feature>
<keyword evidence="4" id="KW-0408">Iron</keyword>
<gene>
    <name evidence="6" type="ORF">COV74_04355</name>
</gene>
<keyword evidence="3" id="KW-0479">Metal-binding</keyword>
<accession>A0A2H0LS71</accession>
<dbReference type="InterPro" id="IPR012827">
    <property type="entry name" value="Hemerythrin_metal-bd"/>
</dbReference>
<evidence type="ECO:0000256" key="2">
    <source>
        <dbReference type="ARBA" id="ARBA00022621"/>
    </source>
</evidence>